<proteinExistence type="predicted"/>
<keyword evidence="1" id="KW-1133">Transmembrane helix</keyword>
<keyword evidence="1" id="KW-0812">Transmembrane</keyword>
<gene>
    <name evidence="2" type="ORF">SAMN05661091_3260</name>
</gene>
<keyword evidence="3" id="KW-1185">Reference proteome</keyword>
<evidence type="ECO:0008006" key="4">
    <source>
        <dbReference type="Google" id="ProtNLM"/>
    </source>
</evidence>
<dbReference type="Pfam" id="PF10694">
    <property type="entry name" value="DUF2500"/>
    <property type="match status" value="1"/>
</dbReference>
<dbReference type="InterPro" id="IPR019635">
    <property type="entry name" value="DUF2500"/>
</dbReference>
<evidence type="ECO:0000313" key="3">
    <source>
        <dbReference type="Proteomes" id="UP000192940"/>
    </source>
</evidence>
<protein>
    <recommendedName>
        <fullName evidence="4">DUF2500 domain-containing protein</fullName>
    </recommendedName>
</protein>
<feature type="transmembrane region" description="Helical" evidence="1">
    <location>
        <begin position="12"/>
        <end position="33"/>
    </location>
</feature>
<reference evidence="3" key="1">
    <citation type="submission" date="2017-04" db="EMBL/GenBank/DDBJ databases">
        <authorList>
            <person name="Varghese N."/>
            <person name="Submissions S."/>
        </authorList>
    </citation>
    <scope>NUCLEOTIDE SEQUENCE [LARGE SCALE GENOMIC DNA]</scope>
    <source>
        <strain evidence="3">N3/975</strain>
    </source>
</reference>
<name>A0A1X7HG72_9BACL</name>
<keyword evidence="1" id="KW-0472">Membrane</keyword>
<dbReference type="EMBL" id="LT840184">
    <property type="protein sequence ID" value="SMF86045.1"/>
    <property type="molecule type" value="Genomic_DNA"/>
</dbReference>
<dbReference type="AlphaFoldDB" id="A0A1X7HG72"/>
<organism evidence="2 3">
    <name type="scientific">Paenibacillus uliginis N3/975</name>
    <dbReference type="NCBI Taxonomy" id="1313296"/>
    <lineage>
        <taxon>Bacteria</taxon>
        <taxon>Bacillati</taxon>
        <taxon>Bacillota</taxon>
        <taxon>Bacilli</taxon>
        <taxon>Bacillales</taxon>
        <taxon>Paenibacillaceae</taxon>
        <taxon>Paenibacillus</taxon>
    </lineage>
</organism>
<evidence type="ECO:0000256" key="1">
    <source>
        <dbReference type="SAM" id="Phobius"/>
    </source>
</evidence>
<dbReference type="RefSeq" id="WP_244562717.1">
    <property type="nucleotide sequence ID" value="NZ_LT840184.1"/>
</dbReference>
<sequence length="130" mass="14203">MEALSSPGFGGAPAFIPMFAGIVVVVVVVIVLAKGVQGLITWSSNNAAEMLNKPSEIVTKRTQVWGGSGDSRASTSYYITFEFEDHSRQEFEVKAKKFGMLVEGDIGILTYQGTRFIDYARYDEPAKVVD</sequence>
<evidence type="ECO:0000313" key="2">
    <source>
        <dbReference type="EMBL" id="SMF86045.1"/>
    </source>
</evidence>
<dbReference type="Gene3D" id="2.40.50.660">
    <property type="match status" value="1"/>
</dbReference>
<dbReference type="STRING" id="1313296.SAMN05661091_3260"/>
<dbReference type="Proteomes" id="UP000192940">
    <property type="component" value="Chromosome I"/>
</dbReference>
<accession>A0A1X7HG72</accession>